<dbReference type="Proteomes" id="UP000282087">
    <property type="component" value="Unassembled WGS sequence"/>
</dbReference>
<dbReference type="EMBL" id="QLLG01000109">
    <property type="protein sequence ID" value="RMX68157.1"/>
    <property type="molecule type" value="Genomic_DNA"/>
</dbReference>
<protein>
    <submittedName>
        <fullName evidence="1">Uncharacterized protein</fullName>
    </submittedName>
</protein>
<dbReference type="PANTHER" id="PTHR37067">
    <property type="entry name" value="PX DOMAIN-CONTAINING PROTEIN"/>
    <property type="match status" value="1"/>
</dbReference>
<name>A0A3M6VP26_9STRA</name>
<organism evidence="1 2">
    <name type="scientific">Peronospora effusa</name>
    <dbReference type="NCBI Taxonomy" id="542832"/>
    <lineage>
        <taxon>Eukaryota</taxon>
        <taxon>Sar</taxon>
        <taxon>Stramenopiles</taxon>
        <taxon>Oomycota</taxon>
        <taxon>Peronosporomycetes</taxon>
        <taxon>Peronosporales</taxon>
        <taxon>Peronosporaceae</taxon>
        <taxon>Peronospora</taxon>
    </lineage>
</organism>
<sequence length="91" mass="10487">MSTSYLDIHLRLYIIHYGIQNVHFLAITVYERHTGEVIFSTACKALEAMLPQGISNVAKPGFIRFWCGAHQLDIVLQDVYLHFGDEKFMEN</sequence>
<evidence type="ECO:0000313" key="1">
    <source>
        <dbReference type="EMBL" id="RMX68157.1"/>
    </source>
</evidence>
<gene>
    <name evidence="1" type="ORF">DD238_007320</name>
</gene>
<keyword evidence="2" id="KW-1185">Reference proteome</keyword>
<accession>A0A3M6VP26</accession>
<reference evidence="1 2" key="1">
    <citation type="submission" date="2018-06" db="EMBL/GenBank/DDBJ databases">
        <title>Comparative genomics of downy mildews reveals potential adaptations to biotrophy.</title>
        <authorList>
            <person name="Fletcher K."/>
            <person name="Klosterman S.J."/>
            <person name="Derevnina L."/>
            <person name="Martin F."/>
            <person name="Koike S."/>
            <person name="Reyes Chin-Wo S."/>
            <person name="Mou B."/>
            <person name="Michelmore R."/>
        </authorList>
    </citation>
    <scope>NUCLEOTIDE SEQUENCE [LARGE SCALE GENOMIC DNA]</scope>
    <source>
        <strain evidence="1 2">R14</strain>
    </source>
</reference>
<comment type="caution">
    <text evidence="1">The sequence shown here is derived from an EMBL/GenBank/DDBJ whole genome shotgun (WGS) entry which is preliminary data.</text>
</comment>
<proteinExistence type="predicted"/>
<dbReference type="AlphaFoldDB" id="A0A3M6VP26"/>
<dbReference type="VEuPathDB" id="FungiDB:DD237_000519"/>
<evidence type="ECO:0000313" key="2">
    <source>
        <dbReference type="Proteomes" id="UP000282087"/>
    </source>
</evidence>
<dbReference type="PANTHER" id="PTHR37067:SF3">
    <property type="entry name" value="PX DOMAIN-CONTAINING PROTEIN"/>
    <property type="match status" value="1"/>
</dbReference>